<organism evidence="3 4">
    <name type="scientific">Hymenobacter cyanobacteriorum</name>
    <dbReference type="NCBI Taxonomy" id="2926463"/>
    <lineage>
        <taxon>Bacteria</taxon>
        <taxon>Pseudomonadati</taxon>
        <taxon>Bacteroidota</taxon>
        <taxon>Cytophagia</taxon>
        <taxon>Cytophagales</taxon>
        <taxon>Hymenobacteraceae</taxon>
        <taxon>Hymenobacter</taxon>
    </lineage>
</organism>
<name>A0A9X1VHS2_9BACT</name>
<dbReference type="Pfam" id="PF14344">
    <property type="entry name" value="DUF4397"/>
    <property type="match status" value="1"/>
</dbReference>
<gene>
    <name evidence="3" type="ORF">MON38_13920</name>
</gene>
<accession>A0A9X1VHS2</accession>
<evidence type="ECO:0000256" key="1">
    <source>
        <dbReference type="SAM" id="SignalP"/>
    </source>
</evidence>
<dbReference type="InterPro" id="IPR025510">
    <property type="entry name" value="DUF4397"/>
</dbReference>
<comment type="caution">
    <text evidence="3">The sequence shown here is derived from an EMBL/GenBank/DDBJ whole genome shotgun (WGS) entry which is preliminary data.</text>
</comment>
<evidence type="ECO:0000259" key="2">
    <source>
        <dbReference type="Pfam" id="PF14344"/>
    </source>
</evidence>
<dbReference type="EMBL" id="JALBGC010000003">
    <property type="protein sequence ID" value="MCI1188522.1"/>
    <property type="molecule type" value="Genomic_DNA"/>
</dbReference>
<sequence>MNPSAYFRRAALAVLPATVLLAACSKTDTPAPTPAVDQGRVLISHAAAAANTQITAFANDQQVAQLNYGQSTAYTNVNAGNATIRINNGSAVVSTQTVAVAKGQNYSVFAYSPTATIGSASLLAIPDDLTAPAAGTAKVRLVHLGVGAATPVRLSIPAATPTGTPNDLTTDVAFGTASAFVVVNAGALSLSVTPAAAPRTPVVAMVGDGTGAGTGSKTFESGKIYTVVVRGIAGSGVPAAQQLQAVIIANN</sequence>
<dbReference type="RefSeq" id="WP_241936775.1">
    <property type="nucleotide sequence ID" value="NZ_JALBGC010000003.1"/>
</dbReference>
<evidence type="ECO:0000313" key="3">
    <source>
        <dbReference type="EMBL" id="MCI1188522.1"/>
    </source>
</evidence>
<proteinExistence type="predicted"/>
<protein>
    <submittedName>
        <fullName evidence="3">DUF4397 domain-containing protein</fullName>
    </submittedName>
</protein>
<evidence type="ECO:0000313" key="4">
    <source>
        <dbReference type="Proteomes" id="UP001139193"/>
    </source>
</evidence>
<dbReference type="Proteomes" id="UP001139193">
    <property type="component" value="Unassembled WGS sequence"/>
</dbReference>
<keyword evidence="1" id="KW-0732">Signal</keyword>
<dbReference type="AlphaFoldDB" id="A0A9X1VHS2"/>
<reference evidence="3" key="1">
    <citation type="submission" date="2022-03" db="EMBL/GenBank/DDBJ databases">
        <title>Bacterial whole genome sequence for Hymenobacter sp. DH14.</title>
        <authorList>
            <person name="Le V."/>
        </authorList>
    </citation>
    <scope>NUCLEOTIDE SEQUENCE</scope>
    <source>
        <strain evidence="3">DH14</strain>
    </source>
</reference>
<feature type="signal peptide" evidence="1">
    <location>
        <begin position="1"/>
        <end position="22"/>
    </location>
</feature>
<keyword evidence="4" id="KW-1185">Reference proteome</keyword>
<feature type="chain" id="PRO_5040811593" evidence="1">
    <location>
        <begin position="23"/>
        <end position="251"/>
    </location>
</feature>
<feature type="domain" description="DUF4397" evidence="2">
    <location>
        <begin position="41"/>
        <end position="146"/>
    </location>
</feature>